<dbReference type="EMBL" id="JAIWYP010000002">
    <property type="protein sequence ID" value="KAH3867151.1"/>
    <property type="molecule type" value="Genomic_DNA"/>
</dbReference>
<feature type="region of interest" description="Disordered" evidence="1">
    <location>
        <begin position="275"/>
        <end position="305"/>
    </location>
</feature>
<proteinExistence type="predicted"/>
<organism evidence="2 3">
    <name type="scientific">Dreissena polymorpha</name>
    <name type="common">Zebra mussel</name>
    <name type="synonym">Mytilus polymorpha</name>
    <dbReference type="NCBI Taxonomy" id="45954"/>
    <lineage>
        <taxon>Eukaryota</taxon>
        <taxon>Metazoa</taxon>
        <taxon>Spiralia</taxon>
        <taxon>Lophotrochozoa</taxon>
        <taxon>Mollusca</taxon>
        <taxon>Bivalvia</taxon>
        <taxon>Autobranchia</taxon>
        <taxon>Heteroconchia</taxon>
        <taxon>Euheterodonta</taxon>
        <taxon>Imparidentia</taxon>
        <taxon>Neoheterodontei</taxon>
        <taxon>Myida</taxon>
        <taxon>Dreissenoidea</taxon>
        <taxon>Dreissenidae</taxon>
        <taxon>Dreissena</taxon>
    </lineage>
</organism>
<evidence type="ECO:0000313" key="2">
    <source>
        <dbReference type="EMBL" id="KAH3867151.1"/>
    </source>
</evidence>
<feature type="compositionally biased region" description="Basic and acidic residues" evidence="1">
    <location>
        <begin position="282"/>
        <end position="298"/>
    </location>
</feature>
<feature type="compositionally biased region" description="Polar residues" evidence="1">
    <location>
        <begin position="187"/>
        <end position="197"/>
    </location>
</feature>
<protein>
    <submittedName>
        <fullName evidence="2">Uncharacterized protein</fullName>
    </submittedName>
</protein>
<keyword evidence="3" id="KW-1185">Reference proteome</keyword>
<dbReference type="PANTHER" id="PTHR35378">
    <property type="entry name" value="UNNAMED PRODUCT"/>
    <property type="match status" value="1"/>
</dbReference>
<gene>
    <name evidence="2" type="ORF">DPMN_030276</name>
</gene>
<reference evidence="2" key="1">
    <citation type="journal article" date="2019" name="bioRxiv">
        <title>The Genome of the Zebra Mussel, Dreissena polymorpha: A Resource for Invasive Species Research.</title>
        <authorList>
            <person name="McCartney M.A."/>
            <person name="Auch B."/>
            <person name="Kono T."/>
            <person name="Mallez S."/>
            <person name="Zhang Y."/>
            <person name="Obille A."/>
            <person name="Becker A."/>
            <person name="Abrahante J.E."/>
            <person name="Garbe J."/>
            <person name="Badalamenti J.P."/>
            <person name="Herman A."/>
            <person name="Mangelson H."/>
            <person name="Liachko I."/>
            <person name="Sullivan S."/>
            <person name="Sone E.D."/>
            <person name="Koren S."/>
            <person name="Silverstein K.A.T."/>
            <person name="Beckman K.B."/>
            <person name="Gohl D.M."/>
        </authorList>
    </citation>
    <scope>NUCLEOTIDE SEQUENCE</scope>
    <source>
        <strain evidence="2">Duluth1</strain>
        <tissue evidence="2">Whole animal</tissue>
    </source>
</reference>
<reference evidence="2" key="2">
    <citation type="submission" date="2020-11" db="EMBL/GenBank/DDBJ databases">
        <authorList>
            <person name="McCartney M.A."/>
            <person name="Auch B."/>
            <person name="Kono T."/>
            <person name="Mallez S."/>
            <person name="Becker A."/>
            <person name="Gohl D.M."/>
            <person name="Silverstein K.A.T."/>
            <person name="Koren S."/>
            <person name="Bechman K.B."/>
            <person name="Herman A."/>
            <person name="Abrahante J.E."/>
            <person name="Garbe J."/>
        </authorList>
    </citation>
    <scope>NUCLEOTIDE SEQUENCE</scope>
    <source>
        <strain evidence="2">Duluth1</strain>
        <tissue evidence="2">Whole animal</tissue>
    </source>
</reference>
<feature type="compositionally biased region" description="Basic residues" evidence="1">
    <location>
        <begin position="144"/>
        <end position="158"/>
    </location>
</feature>
<accession>A0A9D4RG08</accession>
<dbReference type="AlphaFoldDB" id="A0A9D4RG08"/>
<feature type="region of interest" description="Disordered" evidence="1">
    <location>
        <begin position="1"/>
        <end position="27"/>
    </location>
</feature>
<feature type="compositionally biased region" description="Low complexity" evidence="1">
    <location>
        <begin position="175"/>
        <end position="186"/>
    </location>
</feature>
<name>A0A9D4RG08_DREPO</name>
<sequence>MNDKSSKGEEKAKRRVVTKEVSKTSPRKEEVLRPSDIGYCQCSVSNKFKDGSFIGVVLDDIVAERCFAGSIKQIEVARVNGKWYSNDNRRLWVFKQLEHLGRLDVIRVKVVGNIPACKFTTNNDGTSVEIRGGSPGGKSFKATTYKRKRSQKRSKKNKQSAGSSAGKGVPSACKTLESTTLSPSSLKQEVTSETNNLPPDDAEWEPLDDFIASIDDPVINECFFEVYHYDTKPMNESYSEVYQDDAALKPSNDIMASIDGKNLQATTRIRKHIRKRKRSKKDRLLTRSSADERERSECDTEEGMELPARSLKQEVALESVNLPPDDGGWRSLNDIIASNHDPVVNYCYFEVYRYDTNTTSENYAPSDVDWFDYIDGSHDCEEISGWPACTPFDTVKTDKQNVHVRNMSIFDDNISDFVSHAENSNAIGMIDLSSTDECVHCHTAESCSFSTNVGSSANFDITKCVLAKAPDDVDISRLPQQFVQSDWTDILSTDVDGLKLSSVNDNRRVPDGTDVDNVFITEKKSRFDELHCPTKRKSSPSIRNEKQQTDEQIATGLASDIGHIADESDAAGKCVLFSQQLTVLDESKVKQKTFFQKIASVVSNFLHTM</sequence>
<comment type="caution">
    <text evidence="2">The sequence shown here is derived from an EMBL/GenBank/DDBJ whole genome shotgun (WGS) entry which is preliminary data.</text>
</comment>
<evidence type="ECO:0000313" key="3">
    <source>
        <dbReference type="Proteomes" id="UP000828390"/>
    </source>
</evidence>
<feature type="region of interest" description="Disordered" evidence="1">
    <location>
        <begin position="125"/>
        <end position="203"/>
    </location>
</feature>
<dbReference type="Proteomes" id="UP000828390">
    <property type="component" value="Unassembled WGS sequence"/>
</dbReference>
<evidence type="ECO:0000256" key="1">
    <source>
        <dbReference type="SAM" id="MobiDB-lite"/>
    </source>
</evidence>
<dbReference type="PANTHER" id="PTHR35378:SF1">
    <property type="entry name" value="C2H2-TYPE DOMAIN-CONTAINING PROTEIN"/>
    <property type="match status" value="1"/>
</dbReference>